<dbReference type="RefSeq" id="WP_345457340.1">
    <property type="nucleotide sequence ID" value="NZ_BAABRV010000012.1"/>
</dbReference>
<dbReference type="PANTHER" id="PTHR43792:SF1">
    <property type="entry name" value="N-ACETYLTRANSFERASE DOMAIN-CONTAINING PROTEIN"/>
    <property type="match status" value="1"/>
</dbReference>
<dbReference type="EMBL" id="BAABRV010000012">
    <property type="protein sequence ID" value="GAA5534942.1"/>
    <property type="molecule type" value="Genomic_DNA"/>
</dbReference>
<dbReference type="InterPro" id="IPR016181">
    <property type="entry name" value="Acyl_CoA_acyltransferase"/>
</dbReference>
<accession>A0ABP9XHV1</accession>
<keyword evidence="3" id="KW-1185">Reference proteome</keyword>
<dbReference type="Gene3D" id="3.40.630.30">
    <property type="match status" value="1"/>
</dbReference>
<reference evidence="2 3" key="1">
    <citation type="submission" date="2024-02" db="EMBL/GenBank/DDBJ databases">
        <title>Deinococcus aluminii NBRC 112889.</title>
        <authorList>
            <person name="Ichikawa N."/>
            <person name="Katano-Makiyama Y."/>
            <person name="Hidaka K."/>
        </authorList>
    </citation>
    <scope>NUCLEOTIDE SEQUENCE [LARGE SCALE GENOMIC DNA]</scope>
    <source>
        <strain evidence="2 3">NBRC 112889</strain>
    </source>
</reference>
<evidence type="ECO:0000259" key="1">
    <source>
        <dbReference type="PROSITE" id="PS51186"/>
    </source>
</evidence>
<evidence type="ECO:0000313" key="2">
    <source>
        <dbReference type="EMBL" id="GAA5534942.1"/>
    </source>
</evidence>
<proteinExistence type="predicted"/>
<dbReference type="Pfam" id="PF13302">
    <property type="entry name" value="Acetyltransf_3"/>
    <property type="match status" value="1"/>
</dbReference>
<dbReference type="InterPro" id="IPR051531">
    <property type="entry name" value="N-acetyltransferase"/>
</dbReference>
<organism evidence="2 3">
    <name type="scientific">Deinococcus aluminii</name>
    <dbReference type="NCBI Taxonomy" id="1656885"/>
    <lineage>
        <taxon>Bacteria</taxon>
        <taxon>Thermotogati</taxon>
        <taxon>Deinococcota</taxon>
        <taxon>Deinococci</taxon>
        <taxon>Deinococcales</taxon>
        <taxon>Deinococcaceae</taxon>
        <taxon>Deinococcus</taxon>
    </lineage>
</organism>
<dbReference type="Proteomes" id="UP001404956">
    <property type="component" value="Unassembled WGS sequence"/>
</dbReference>
<protein>
    <recommendedName>
        <fullName evidence="1">N-acetyltransferase domain-containing protein</fullName>
    </recommendedName>
</protein>
<comment type="caution">
    <text evidence="2">The sequence shown here is derived from an EMBL/GenBank/DDBJ whole genome shotgun (WGS) entry which is preliminary data.</text>
</comment>
<dbReference type="InterPro" id="IPR000182">
    <property type="entry name" value="GNAT_dom"/>
</dbReference>
<gene>
    <name evidence="2" type="ORF">Dalu01_03360</name>
</gene>
<dbReference type="SUPFAM" id="SSF55729">
    <property type="entry name" value="Acyl-CoA N-acyltransferases (Nat)"/>
    <property type="match status" value="1"/>
</dbReference>
<evidence type="ECO:0000313" key="3">
    <source>
        <dbReference type="Proteomes" id="UP001404956"/>
    </source>
</evidence>
<feature type="domain" description="N-acetyltransferase" evidence="1">
    <location>
        <begin position="11"/>
        <end position="170"/>
    </location>
</feature>
<dbReference type="PROSITE" id="PS51186">
    <property type="entry name" value="GNAT"/>
    <property type="match status" value="1"/>
</dbReference>
<sequence length="170" mass="19301">MRQTILTTPRLTVTTWEPEDFADFQALHADPLTMRFFASGPYDHARAASRFADFRLEQAEWGWTKWRVQDAGGQTVGRGGFGLSDDGQQRELGYLLARELWGQGLATELARALVDWHFAHPDPRLSRNLLAFAHVENGASRRVLEKVGFTPTGERDWQGQPHAFYLFPAD</sequence>
<dbReference type="PANTHER" id="PTHR43792">
    <property type="entry name" value="GNAT FAMILY, PUTATIVE (AFU_ORTHOLOGUE AFUA_3G00765)-RELATED-RELATED"/>
    <property type="match status" value="1"/>
</dbReference>
<name>A0ABP9XHV1_9DEIO</name>